<dbReference type="PANTHER" id="PTHR36700">
    <property type="entry name" value="CRISPR SYSTEM CMR SUBUNIT CMR4"/>
    <property type="match status" value="1"/>
</dbReference>
<reference evidence="3 4" key="1">
    <citation type="journal article" date="2014" name="ISME J.">
        <title>Candidatus Competibacter-lineage genomes retrieved from metagenomes reveal functional metabolic diversity.</title>
        <authorList>
            <person name="McIlroy S.J."/>
            <person name="Albertsen M."/>
            <person name="Andresen E.K."/>
            <person name="Saunders A.M."/>
            <person name="Kristiansen R."/>
            <person name="Stokholm-Bjerregaard M."/>
            <person name="Nielsen K.L."/>
            <person name="Nielsen P.H."/>
        </authorList>
    </citation>
    <scope>NUCLEOTIDE SEQUENCE [LARGE SCALE GENOMIC DNA]</scope>
    <source>
        <strain evidence="3 4">Run_B_J11</strain>
    </source>
</reference>
<dbReference type="RefSeq" id="WP_034431861.1">
    <property type="nucleotide sequence ID" value="NZ_CBTK010000092.1"/>
</dbReference>
<evidence type="ECO:0000313" key="4">
    <source>
        <dbReference type="Proteomes" id="UP000019184"/>
    </source>
</evidence>
<dbReference type="InterPro" id="IPR013410">
    <property type="entry name" value="CRISPR-assoc_RAMP_Cmr4"/>
</dbReference>
<dbReference type="Proteomes" id="UP000019184">
    <property type="component" value="Unassembled WGS sequence"/>
</dbReference>
<proteinExistence type="predicted"/>
<feature type="domain" description="CRISPR type III-associated protein" evidence="2">
    <location>
        <begin position="10"/>
        <end position="292"/>
    </location>
</feature>
<dbReference type="PANTHER" id="PTHR36700:SF1">
    <property type="entry name" value="CRISPR SYSTEM CMR SUBUNIT CMR4"/>
    <property type="match status" value="1"/>
</dbReference>
<gene>
    <name evidence="3" type="ORF">BN874_1810005</name>
</gene>
<dbReference type="GO" id="GO:0051607">
    <property type="term" value="P:defense response to virus"/>
    <property type="evidence" value="ECO:0007669"/>
    <property type="project" value="UniProtKB-KW"/>
</dbReference>
<name>A0A7U7GAP5_9GAMM</name>
<dbReference type="AlphaFoldDB" id="A0A7U7GAP5"/>
<dbReference type="InterPro" id="IPR005537">
    <property type="entry name" value="RAMP_III_fam"/>
</dbReference>
<dbReference type="OrthoDB" id="9789361at2"/>
<keyword evidence="1" id="KW-0051">Antiviral defense</keyword>
<protein>
    <submittedName>
        <fullName evidence="3">CRISPR-associated RAMP protein, Cmr4 family</fullName>
    </submittedName>
</protein>
<organism evidence="3 4">
    <name type="scientific">Candidatus Contendobacter odensis Run_B_J11</name>
    <dbReference type="NCBI Taxonomy" id="1400861"/>
    <lineage>
        <taxon>Bacteria</taxon>
        <taxon>Pseudomonadati</taxon>
        <taxon>Pseudomonadota</taxon>
        <taxon>Gammaproteobacteria</taxon>
        <taxon>Candidatus Competibacteraceae</taxon>
        <taxon>Candidatus Contendibacter</taxon>
    </lineage>
</organism>
<evidence type="ECO:0000259" key="2">
    <source>
        <dbReference type="Pfam" id="PF03787"/>
    </source>
</evidence>
<evidence type="ECO:0000256" key="1">
    <source>
        <dbReference type="ARBA" id="ARBA00023118"/>
    </source>
</evidence>
<accession>A0A7U7GAP5</accession>
<comment type="caution">
    <text evidence="3">The sequence shown here is derived from an EMBL/GenBank/DDBJ whole genome shotgun (WGS) entry which is preliminary data.</text>
</comment>
<dbReference type="EMBL" id="CBTK010000092">
    <property type="protein sequence ID" value="CDH44675.1"/>
    <property type="molecule type" value="Genomic_DNA"/>
</dbReference>
<sequence>MKSHPLYLFALDPTHIGAGGYRLGRVDNTILRDAATGLPKLPGSSINGAIRAASIYSLPDSEREQAMQYARDTLHNQNKQRPHPGANDPVARVFGYAEGDGDGKSRIGLVSFRDAEILAFPVPTMAGPRWITTPALLDAAGCADIPPINDPTKIVIQSVGTPPPQINLGWILLDATPKPIPFPEFLNDQPGMAHIRANLALVHDSLFPSLVNANLETRTSVSIDFETGAGADGLLFTYEAAPRGALYRGQVDFDDQRFPELYVGSLALVQKGLALACQLGLGAMTTRGFGRMQPMLQGV</sequence>
<keyword evidence="4" id="KW-1185">Reference proteome</keyword>
<dbReference type="Pfam" id="PF03787">
    <property type="entry name" value="RAMPs"/>
    <property type="match status" value="1"/>
</dbReference>
<evidence type="ECO:0000313" key="3">
    <source>
        <dbReference type="EMBL" id="CDH44675.1"/>
    </source>
</evidence>